<name>A0ABR9X366_9RHOB</name>
<evidence type="ECO:0000313" key="1">
    <source>
        <dbReference type="EMBL" id="MBE9638038.1"/>
    </source>
</evidence>
<organism evidence="1 2">
    <name type="scientific">Salipiger mangrovisoli</name>
    <dbReference type="NCBI Taxonomy" id="2865933"/>
    <lineage>
        <taxon>Bacteria</taxon>
        <taxon>Pseudomonadati</taxon>
        <taxon>Pseudomonadota</taxon>
        <taxon>Alphaproteobacteria</taxon>
        <taxon>Rhodobacterales</taxon>
        <taxon>Roseobacteraceae</taxon>
        <taxon>Salipiger</taxon>
    </lineage>
</organism>
<dbReference type="EMBL" id="JADFFK010000010">
    <property type="protein sequence ID" value="MBE9638038.1"/>
    <property type="molecule type" value="Genomic_DNA"/>
</dbReference>
<reference evidence="1 2" key="1">
    <citation type="journal article" date="2021" name="Int. J. Syst. Evol. Microbiol.">
        <title>Salipiger mangrovisoli sp. nov., isolated from mangrove soil and the proposal for the reclassification of Paraphaeobacter pallidus as Salipiger pallidus comb. nov.</title>
        <authorList>
            <person name="Du J."/>
            <person name="Liu Y."/>
            <person name="Pei T."/>
            <person name="Deng M.R."/>
            <person name="Zhu H."/>
        </authorList>
    </citation>
    <scope>NUCLEOTIDE SEQUENCE [LARGE SCALE GENOMIC DNA]</scope>
    <source>
        <strain evidence="1 2">6D45A</strain>
    </source>
</reference>
<protein>
    <submittedName>
        <fullName evidence="1">Uncharacterized protein</fullName>
    </submittedName>
</protein>
<evidence type="ECO:0000313" key="2">
    <source>
        <dbReference type="Proteomes" id="UP000607796"/>
    </source>
</evidence>
<proteinExistence type="predicted"/>
<accession>A0ABR9X366</accession>
<gene>
    <name evidence="1" type="ORF">IQ782_14375</name>
</gene>
<dbReference type="Proteomes" id="UP000607796">
    <property type="component" value="Unassembled WGS sequence"/>
</dbReference>
<sequence length="115" mass="11555">MERKAEDFMTALLLAFVLCITFGAGLFAIFGSAPARDGSPDGGPTGVVLVIAPPWGPGAPALVARTGGRLVGPVTAPFGSFATFDGPAPADRLRALGAWGTREAGALATLCGIRS</sequence>
<keyword evidence="2" id="KW-1185">Reference proteome</keyword>
<comment type="caution">
    <text evidence="1">The sequence shown here is derived from an EMBL/GenBank/DDBJ whole genome shotgun (WGS) entry which is preliminary data.</text>
</comment>